<accession>C6DZE5</accession>
<sequence>MFVIYGLSTKGGGAPIPILIFDKHGDAANYLRSVCPTNLFRADAKQSLLLMQNCLNHGVHATRLSRTQNDMIYAIGYEIDGALAAEAECKEEGLSAVTWKSEPVAAPPGQNV</sequence>
<dbReference type="EMBL" id="CP001661">
    <property type="protein sequence ID" value="ACT18453.1"/>
    <property type="molecule type" value="Genomic_DNA"/>
</dbReference>
<reference evidence="1" key="1">
    <citation type="submission" date="2009-07" db="EMBL/GenBank/DDBJ databases">
        <title>Complete sequence of Geobacter sp. M21.</title>
        <authorList>
            <consortium name="US DOE Joint Genome Institute"/>
            <person name="Lucas S."/>
            <person name="Copeland A."/>
            <person name="Lapidus A."/>
            <person name="Glavina del Rio T."/>
            <person name="Dalin E."/>
            <person name="Tice H."/>
            <person name="Bruce D."/>
            <person name="Goodwin L."/>
            <person name="Pitluck S."/>
            <person name="Saunders E."/>
            <person name="Brettin T."/>
            <person name="Detter J.C."/>
            <person name="Han C."/>
            <person name="Larimer F."/>
            <person name="Land M."/>
            <person name="Hauser L."/>
            <person name="Kyrpides N."/>
            <person name="Ovchinnikova G."/>
            <person name="Lovley D."/>
        </authorList>
    </citation>
    <scope>NUCLEOTIDE SEQUENCE [LARGE SCALE GENOMIC DNA]</scope>
    <source>
        <strain evidence="1">M21</strain>
    </source>
</reference>
<name>C6DZE5_GEOSM</name>
<evidence type="ECO:0000313" key="1">
    <source>
        <dbReference type="EMBL" id="ACT18453.1"/>
    </source>
</evidence>
<organism evidence="1">
    <name type="scientific">Geobacter sp. (strain M21)</name>
    <dbReference type="NCBI Taxonomy" id="443144"/>
    <lineage>
        <taxon>Bacteria</taxon>
        <taxon>Pseudomonadati</taxon>
        <taxon>Thermodesulfobacteriota</taxon>
        <taxon>Desulfuromonadia</taxon>
        <taxon>Geobacterales</taxon>
        <taxon>Geobacteraceae</taxon>
        <taxon>Geobacter</taxon>
    </lineage>
</organism>
<dbReference type="KEGG" id="gem:GM21_2410"/>
<protein>
    <submittedName>
        <fullName evidence="1">Uncharacterized protein</fullName>
    </submittedName>
</protein>
<proteinExistence type="predicted"/>
<dbReference type="AlphaFoldDB" id="C6DZE5"/>
<dbReference type="HOGENOM" id="CLU_2142318_0_0_7"/>
<gene>
    <name evidence="1" type="ordered locus">GM21_2410</name>
</gene>